<dbReference type="InterPro" id="IPR001073">
    <property type="entry name" value="C1q_dom"/>
</dbReference>
<dbReference type="KEGG" id="aplc:110990074"/>
<dbReference type="InterPro" id="IPR008983">
    <property type="entry name" value="Tumour_necrosis_fac-like_dom"/>
</dbReference>
<keyword evidence="7" id="KW-1185">Reference proteome</keyword>
<dbReference type="Pfam" id="PF00386">
    <property type="entry name" value="C1q"/>
    <property type="match status" value="1"/>
</dbReference>
<sequence>MQIWSATILSISILLSNSLKLRAATAGPVPEDGDGQWSQMCPMCCQGQSGIPGIPGLPGQLGGPGVKGEKGEIGPIGTVGERGAPGNPGSKGDEGLGLPGKMGPMGPPGLVGSTGAPGVKGHKGGMGPVGPIGAQGPPGSTGPKGDDGIGLPGETGPRGPPGSEGRAGAIGSKGQKGERGDSAHRVAFTVTRISPSAISSNSDTHLPFDQTETLLPGTVFDLETGTFTCTVPGTYFFTFSVLRPSRFRESVRVHLKKNAYGVVSGESHETIGGGNQVSASAVLLLQQGDSVYLTYHGQAYGWRTTHFSSFSGFLLYAH</sequence>
<keyword evidence="3 5" id="KW-0732">Signal</keyword>
<organism evidence="7 8">
    <name type="scientific">Acanthaster planci</name>
    <name type="common">Crown-of-thorns starfish</name>
    <dbReference type="NCBI Taxonomy" id="133434"/>
    <lineage>
        <taxon>Eukaryota</taxon>
        <taxon>Metazoa</taxon>
        <taxon>Echinodermata</taxon>
        <taxon>Eleutherozoa</taxon>
        <taxon>Asterozoa</taxon>
        <taxon>Asteroidea</taxon>
        <taxon>Valvatacea</taxon>
        <taxon>Valvatida</taxon>
        <taxon>Acanthasteridae</taxon>
        <taxon>Acanthaster</taxon>
    </lineage>
</organism>
<dbReference type="PANTHER" id="PTHR15427">
    <property type="entry name" value="EMILIN ELASTIN MICROFIBRIL INTERFACE-LOCATED PROTEIN ELASTIN MICROFIBRIL INTERFACER"/>
    <property type="match status" value="1"/>
</dbReference>
<evidence type="ECO:0000313" key="7">
    <source>
        <dbReference type="Proteomes" id="UP000694845"/>
    </source>
</evidence>
<reference evidence="8" key="1">
    <citation type="submission" date="2025-08" db="UniProtKB">
        <authorList>
            <consortium name="RefSeq"/>
        </authorList>
    </citation>
    <scope>IDENTIFICATION</scope>
</reference>
<feature type="domain" description="C1q" evidence="6">
    <location>
        <begin position="181"/>
        <end position="318"/>
    </location>
</feature>
<evidence type="ECO:0000256" key="5">
    <source>
        <dbReference type="SAM" id="SignalP"/>
    </source>
</evidence>
<dbReference type="InterPro" id="IPR008160">
    <property type="entry name" value="Collagen"/>
</dbReference>
<dbReference type="PRINTS" id="PR00007">
    <property type="entry name" value="COMPLEMNTC1Q"/>
</dbReference>
<dbReference type="PROSITE" id="PS50871">
    <property type="entry name" value="C1Q"/>
    <property type="match status" value="1"/>
</dbReference>
<evidence type="ECO:0000256" key="4">
    <source>
        <dbReference type="SAM" id="MobiDB-lite"/>
    </source>
</evidence>
<dbReference type="Pfam" id="PF01391">
    <property type="entry name" value="Collagen"/>
    <property type="match status" value="2"/>
</dbReference>
<feature type="region of interest" description="Disordered" evidence="4">
    <location>
        <begin position="122"/>
        <end position="182"/>
    </location>
</feature>
<dbReference type="Proteomes" id="UP000694845">
    <property type="component" value="Unplaced"/>
</dbReference>
<dbReference type="RefSeq" id="XP_022110564.1">
    <property type="nucleotide sequence ID" value="XM_022254872.1"/>
</dbReference>
<evidence type="ECO:0000256" key="3">
    <source>
        <dbReference type="ARBA" id="ARBA00022729"/>
    </source>
</evidence>
<proteinExistence type="predicted"/>
<dbReference type="AlphaFoldDB" id="A0A8B7ZYS0"/>
<dbReference type="GeneID" id="110990074"/>
<dbReference type="GO" id="GO:0005581">
    <property type="term" value="C:collagen trimer"/>
    <property type="evidence" value="ECO:0007669"/>
    <property type="project" value="UniProtKB-KW"/>
</dbReference>
<feature type="chain" id="PRO_5034389546" evidence="5">
    <location>
        <begin position="27"/>
        <end position="318"/>
    </location>
</feature>
<keyword evidence="2" id="KW-0964">Secreted</keyword>
<dbReference type="SMART" id="SM00110">
    <property type="entry name" value="C1Q"/>
    <property type="match status" value="1"/>
</dbReference>
<dbReference type="InterPro" id="IPR050392">
    <property type="entry name" value="Collagen/C1q_domain"/>
</dbReference>
<evidence type="ECO:0000259" key="6">
    <source>
        <dbReference type="PROSITE" id="PS50871"/>
    </source>
</evidence>
<evidence type="ECO:0000256" key="2">
    <source>
        <dbReference type="ARBA" id="ARBA00022525"/>
    </source>
</evidence>
<gene>
    <name evidence="8" type="primary">LOC110990074</name>
</gene>
<protein>
    <submittedName>
        <fullName evidence="8">Complement C1q and tumor necrosis factor-related protein 9-like</fullName>
    </submittedName>
</protein>
<evidence type="ECO:0000256" key="1">
    <source>
        <dbReference type="ARBA" id="ARBA00004613"/>
    </source>
</evidence>
<dbReference type="OrthoDB" id="8964326at2759"/>
<dbReference type="OMA" id="QIWSATI"/>
<feature type="signal peptide" evidence="5">
    <location>
        <begin position="1"/>
        <end position="26"/>
    </location>
</feature>
<feature type="region of interest" description="Disordered" evidence="4">
    <location>
        <begin position="78"/>
        <end position="107"/>
    </location>
</feature>
<comment type="subcellular location">
    <subcellularLocation>
        <location evidence="1">Secreted</location>
    </subcellularLocation>
</comment>
<accession>A0A8B7ZYS0</accession>
<dbReference type="Gene3D" id="2.60.120.40">
    <property type="match status" value="1"/>
</dbReference>
<dbReference type="PANTHER" id="PTHR15427:SF33">
    <property type="entry name" value="COLLAGEN IV NC1 DOMAIN-CONTAINING PROTEIN"/>
    <property type="match status" value="1"/>
</dbReference>
<dbReference type="SUPFAM" id="SSF49842">
    <property type="entry name" value="TNF-like"/>
    <property type="match status" value="1"/>
</dbReference>
<name>A0A8B7ZYS0_ACAPL</name>
<evidence type="ECO:0000313" key="8">
    <source>
        <dbReference type="RefSeq" id="XP_022110564.1"/>
    </source>
</evidence>